<proteinExistence type="predicted"/>
<gene>
    <name evidence="2" type="ORF">QYF61_027619</name>
</gene>
<dbReference type="PROSITE" id="PS50994">
    <property type="entry name" value="INTEGRASE"/>
    <property type="match status" value="1"/>
</dbReference>
<dbReference type="SUPFAM" id="SSF53098">
    <property type="entry name" value="Ribonuclease H-like"/>
    <property type="match status" value="1"/>
</dbReference>
<dbReference type="InterPro" id="IPR036397">
    <property type="entry name" value="RNaseH_sf"/>
</dbReference>
<organism evidence="2 3">
    <name type="scientific">Mycteria americana</name>
    <name type="common">Wood stork</name>
    <dbReference type="NCBI Taxonomy" id="33587"/>
    <lineage>
        <taxon>Eukaryota</taxon>
        <taxon>Metazoa</taxon>
        <taxon>Chordata</taxon>
        <taxon>Craniata</taxon>
        <taxon>Vertebrata</taxon>
        <taxon>Euteleostomi</taxon>
        <taxon>Archelosauria</taxon>
        <taxon>Archosauria</taxon>
        <taxon>Dinosauria</taxon>
        <taxon>Saurischia</taxon>
        <taxon>Theropoda</taxon>
        <taxon>Coelurosauria</taxon>
        <taxon>Aves</taxon>
        <taxon>Neognathae</taxon>
        <taxon>Neoaves</taxon>
        <taxon>Aequornithes</taxon>
        <taxon>Ciconiiformes</taxon>
        <taxon>Ciconiidae</taxon>
        <taxon>Mycteria</taxon>
    </lineage>
</organism>
<dbReference type="GO" id="GO:0015074">
    <property type="term" value="P:DNA integration"/>
    <property type="evidence" value="ECO:0007669"/>
    <property type="project" value="InterPro"/>
</dbReference>
<keyword evidence="3" id="KW-1185">Reference proteome</keyword>
<dbReference type="Gene3D" id="3.30.420.10">
    <property type="entry name" value="Ribonuclease H-like superfamily/Ribonuclease H"/>
    <property type="match status" value="1"/>
</dbReference>
<accession>A0AAN7NFY2</accession>
<reference evidence="2 3" key="1">
    <citation type="journal article" date="2023" name="J. Hered.">
        <title>Chromosome-level genome of the wood stork (Mycteria americana) provides insight into avian chromosome evolution.</title>
        <authorList>
            <person name="Flamio R. Jr."/>
            <person name="Ramstad K.M."/>
        </authorList>
    </citation>
    <scope>NUCLEOTIDE SEQUENCE [LARGE SCALE GENOMIC DNA]</scope>
    <source>
        <strain evidence="2">JAX WOST 10</strain>
    </source>
</reference>
<dbReference type="InterPro" id="IPR012337">
    <property type="entry name" value="RNaseH-like_sf"/>
</dbReference>
<comment type="caution">
    <text evidence="2">The sequence shown here is derived from an EMBL/GenBank/DDBJ whole genome shotgun (WGS) entry which is preliminary data.</text>
</comment>
<dbReference type="AlphaFoldDB" id="A0AAN7NFY2"/>
<evidence type="ECO:0000259" key="1">
    <source>
        <dbReference type="PROSITE" id="PS50994"/>
    </source>
</evidence>
<name>A0AAN7NFY2_MYCAM</name>
<sequence length="329" mass="36344">MRCNQASQAPLRYGGRWLKYKYGQAWRIDHITLPQTCQGKRHALTVVEAATGWLETYPVPHATAWNALLGLEKQVRWRRGTPERIESDNRTHFRNNLIDTWAKEHGKYCGYSKPGSRHCGYSDPGDRHCGYSDPGDKHCAYSKPATGTVGTQTPVTVTPRMKATCKHHPERRENRLKRGLIPQTPAAQSVLDAPQAASALPREKPALTISGIKSTSGKVVRTARPLGKEVVEVDEDIASLSHVSQLVPHPYELATAADTRAAGSQSKPGHASYWQRAGLRNVSQMEMHPKTRTVELQSKPLPLSQKEIGYAKSGVHGSESFLSSLYGAL</sequence>
<evidence type="ECO:0000313" key="2">
    <source>
        <dbReference type="EMBL" id="KAK4825464.1"/>
    </source>
</evidence>
<dbReference type="InterPro" id="IPR001584">
    <property type="entry name" value="Integrase_cat-core"/>
</dbReference>
<dbReference type="GO" id="GO:0003676">
    <property type="term" value="F:nucleic acid binding"/>
    <property type="evidence" value="ECO:0007669"/>
    <property type="project" value="InterPro"/>
</dbReference>
<protein>
    <recommendedName>
        <fullName evidence="1">Integrase catalytic domain-containing protein</fullName>
    </recommendedName>
</protein>
<dbReference type="Proteomes" id="UP001333110">
    <property type="component" value="Unassembled WGS sequence"/>
</dbReference>
<dbReference type="Pfam" id="PF00665">
    <property type="entry name" value="rve"/>
    <property type="match status" value="1"/>
</dbReference>
<dbReference type="EMBL" id="JAUNZN010000003">
    <property type="protein sequence ID" value="KAK4825464.1"/>
    <property type="molecule type" value="Genomic_DNA"/>
</dbReference>
<evidence type="ECO:0000313" key="3">
    <source>
        <dbReference type="Proteomes" id="UP001333110"/>
    </source>
</evidence>
<feature type="domain" description="Integrase catalytic" evidence="1">
    <location>
        <begin position="6"/>
        <end position="116"/>
    </location>
</feature>